<evidence type="ECO:0000313" key="2">
    <source>
        <dbReference type="Proteomes" id="UP001234297"/>
    </source>
</evidence>
<reference evidence="1 2" key="1">
    <citation type="journal article" date="2022" name="Hortic Res">
        <title>A haplotype resolved chromosomal level avocado genome allows analysis of novel avocado genes.</title>
        <authorList>
            <person name="Nath O."/>
            <person name="Fletcher S.J."/>
            <person name="Hayward A."/>
            <person name="Shaw L.M."/>
            <person name="Masouleh A.K."/>
            <person name="Furtado A."/>
            <person name="Henry R.J."/>
            <person name="Mitter N."/>
        </authorList>
    </citation>
    <scope>NUCLEOTIDE SEQUENCE [LARGE SCALE GENOMIC DNA]</scope>
    <source>
        <strain evidence="2">cv. Hass</strain>
    </source>
</reference>
<protein>
    <submittedName>
        <fullName evidence="1">Uncharacterized protein</fullName>
    </submittedName>
</protein>
<evidence type="ECO:0000313" key="1">
    <source>
        <dbReference type="EMBL" id="KAJ8637011.1"/>
    </source>
</evidence>
<proteinExistence type="predicted"/>
<dbReference type="EMBL" id="CM056811">
    <property type="protein sequence ID" value="KAJ8637011.1"/>
    <property type="molecule type" value="Genomic_DNA"/>
</dbReference>
<keyword evidence="2" id="KW-1185">Reference proteome</keyword>
<gene>
    <name evidence="1" type="ORF">MRB53_011278</name>
</gene>
<name>A0ACC2LV98_PERAE</name>
<organism evidence="1 2">
    <name type="scientific">Persea americana</name>
    <name type="common">Avocado</name>
    <dbReference type="NCBI Taxonomy" id="3435"/>
    <lineage>
        <taxon>Eukaryota</taxon>
        <taxon>Viridiplantae</taxon>
        <taxon>Streptophyta</taxon>
        <taxon>Embryophyta</taxon>
        <taxon>Tracheophyta</taxon>
        <taxon>Spermatophyta</taxon>
        <taxon>Magnoliopsida</taxon>
        <taxon>Magnoliidae</taxon>
        <taxon>Laurales</taxon>
        <taxon>Lauraceae</taxon>
        <taxon>Persea</taxon>
    </lineage>
</organism>
<accession>A0ACC2LV98</accession>
<dbReference type="Proteomes" id="UP001234297">
    <property type="component" value="Chromosome 3"/>
</dbReference>
<comment type="caution">
    <text evidence="1">The sequence shown here is derived from an EMBL/GenBank/DDBJ whole genome shotgun (WGS) entry which is preliminary data.</text>
</comment>
<sequence>MENEAEKQIDLLFLGFLIEELVVAAGRITWIGKSIFPYCKTLTGKTISIEVESNVKANKNPAGWIENDAIEMLKMQIFGILRFRAFYVRPDYL</sequence>